<feature type="domain" description="PglD N-terminal" evidence="2">
    <location>
        <begin position="7"/>
        <end position="88"/>
    </location>
</feature>
<keyword evidence="4" id="KW-1185">Reference proteome</keyword>
<dbReference type="EMBL" id="JACOAF010000022">
    <property type="protein sequence ID" value="MBC3540074.1"/>
    <property type="molecule type" value="Genomic_DNA"/>
</dbReference>
<dbReference type="Gene3D" id="2.160.10.10">
    <property type="entry name" value="Hexapeptide repeat proteins"/>
    <property type="match status" value="1"/>
</dbReference>
<name>A0ABR6VSD3_9BACT</name>
<dbReference type="PANTHER" id="PTHR43300:SF7">
    <property type="entry name" value="UDP-N-ACETYLBACILLOSAMINE N-ACETYLTRANSFERASE"/>
    <property type="match status" value="1"/>
</dbReference>
<dbReference type="SUPFAM" id="SSF51161">
    <property type="entry name" value="Trimeric LpxA-like enzymes"/>
    <property type="match status" value="1"/>
</dbReference>
<dbReference type="InterPro" id="IPR050179">
    <property type="entry name" value="Trans_hexapeptide_repeat"/>
</dbReference>
<dbReference type="CDD" id="cd03360">
    <property type="entry name" value="LbH_AT_putative"/>
    <property type="match status" value="1"/>
</dbReference>
<dbReference type="Gene3D" id="3.40.50.20">
    <property type="match status" value="1"/>
</dbReference>
<proteinExistence type="inferred from homology"/>
<dbReference type="NCBIfam" id="TIGR03570">
    <property type="entry name" value="NeuD_NnaD"/>
    <property type="match status" value="1"/>
</dbReference>
<dbReference type="PANTHER" id="PTHR43300">
    <property type="entry name" value="ACETYLTRANSFERASE"/>
    <property type="match status" value="1"/>
</dbReference>
<evidence type="ECO:0000256" key="1">
    <source>
        <dbReference type="ARBA" id="ARBA00007274"/>
    </source>
</evidence>
<gene>
    <name evidence="3" type="ORF">H7U12_10295</name>
</gene>
<reference evidence="3 4" key="1">
    <citation type="journal article" date="2019" name="Int. J. Syst. Evol. Microbiol.">
        <title>Rufibacter sediminis sp. nov., isolated from freshwater lake sediment.</title>
        <authorList>
            <person name="Qu J.H."/>
            <person name="Zhang L.J."/>
            <person name="Fu Y.H."/>
            <person name="Li H.F."/>
        </authorList>
    </citation>
    <scope>NUCLEOTIDE SEQUENCE [LARGE SCALE GENOMIC DNA]</scope>
    <source>
        <strain evidence="3 4">H-1</strain>
    </source>
</reference>
<comment type="caution">
    <text evidence="3">The sequence shown here is derived from an EMBL/GenBank/DDBJ whole genome shotgun (WGS) entry which is preliminary data.</text>
</comment>
<dbReference type="InterPro" id="IPR020019">
    <property type="entry name" value="AcTrfase_PglD-like"/>
</dbReference>
<evidence type="ECO:0000313" key="4">
    <source>
        <dbReference type="Proteomes" id="UP000659698"/>
    </source>
</evidence>
<organism evidence="3 4">
    <name type="scientific">Rufibacter sediminis</name>
    <dbReference type="NCBI Taxonomy" id="2762756"/>
    <lineage>
        <taxon>Bacteria</taxon>
        <taxon>Pseudomonadati</taxon>
        <taxon>Bacteroidota</taxon>
        <taxon>Cytophagia</taxon>
        <taxon>Cytophagales</taxon>
        <taxon>Hymenobacteraceae</taxon>
        <taxon>Rufibacter</taxon>
    </lineage>
</organism>
<dbReference type="Proteomes" id="UP000659698">
    <property type="component" value="Unassembled WGS sequence"/>
</dbReference>
<dbReference type="RefSeq" id="WP_186636996.1">
    <property type="nucleotide sequence ID" value="NZ_JACOAF010000022.1"/>
</dbReference>
<accession>A0ABR6VSD3</accession>
<protein>
    <submittedName>
        <fullName evidence="3">Acetyltransferase</fullName>
    </submittedName>
</protein>
<dbReference type="Pfam" id="PF17836">
    <property type="entry name" value="PglD_N"/>
    <property type="match status" value="1"/>
</dbReference>
<dbReference type="InterPro" id="IPR041561">
    <property type="entry name" value="PglD_N"/>
</dbReference>
<evidence type="ECO:0000313" key="3">
    <source>
        <dbReference type="EMBL" id="MBC3540074.1"/>
    </source>
</evidence>
<evidence type="ECO:0000259" key="2">
    <source>
        <dbReference type="Pfam" id="PF17836"/>
    </source>
</evidence>
<dbReference type="InterPro" id="IPR011004">
    <property type="entry name" value="Trimer_LpxA-like_sf"/>
</dbReference>
<sequence length="219" mass="23178">MTLEKQRIAIVGAGGLGREVLMLLHQINHVTPKWEMVGFYDDAPPADSHVCGCPYLGTVDELNEVDSPLNVVIAIGNCPAKTDVADRLISPLLHFPVLIHPSVHLYPEQKIHLGEGTIICQNCILTTNVTLGRHVLLNLACTIGHDTVLGDFCSLMPQVAVSGGVTLGMGVYGGTNCCILQNIEVGAFTTIGAGAVVTKELPCYCTAVGVPAQIIKQTA</sequence>
<comment type="similarity">
    <text evidence="1">Belongs to the transferase hexapeptide repeat family.</text>
</comment>